<dbReference type="NCBIfam" id="TIGR00879">
    <property type="entry name" value="SP"/>
    <property type="match status" value="1"/>
</dbReference>
<dbReference type="InterPro" id="IPR005828">
    <property type="entry name" value="MFS_sugar_transport-like"/>
</dbReference>
<comment type="caution">
    <text evidence="19">The sequence shown here is derived from an EMBL/GenBank/DDBJ whole genome shotgun (WGS) entry which is preliminary data.</text>
</comment>
<comment type="subunit">
    <text evidence="3">Homodimer.</text>
</comment>
<evidence type="ECO:0000256" key="5">
    <source>
        <dbReference type="ARBA" id="ARBA00022692"/>
    </source>
</evidence>
<evidence type="ECO:0000256" key="8">
    <source>
        <dbReference type="ARBA" id="ARBA00044637"/>
    </source>
</evidence>
<evidence type="ECO:0000256" key="4">
    <source>
        <dbReference type="ARBA" id="ARBA00022448"/>
    </source>
</evidence>
<dbReference type="InterPro" id="IPR036259">
    <property type="entry name" value="MFS_trans_sf"/>
</dbReference>
<dbReference type="PROSITE" id="PS50850">
    <property type="entry name" value="MFS"/>
    <property type="match status" value="1"/>
</dbReference>
<comment type="subcellular location">
    <subcellularLocation>
        <location evidence="1">Membrane</location>
        <topology evidence="1">Multi-pass membrane protein</topology>
    </subcellularLocation>
</comment>
<dbReference type="PANTHER" id="PTHR48020">
    <property type="entry name" value="PROTON MYO-INOSITOL COTRANSPORTER"/>
    <property type="match status" value="1"/>
</dbReference>
<dbReference type="Gene3D" id="1.20.1250.20">
    <property type="entry name" value="MFS general substrate transporter like domains"/>
    <property type="match status" value="1"/>
</dbReference>
<feature type="transmembrane region" description="Helical" evidence="17">
    <location>
        <begin position="88"/>
        <end position="107"/>
    </location>
</feature>
<dbReference type="Proteomes" id="UP001054902">
    <property type="component" value="Unassembled WGS sequence"/>
</dbReference>
<organism evidence="19 20">
    <name type="scientific">Chaetoceros tenuissimus</name>
    <dbReference type="NCBI Taxonomy" id="426638"/>
    <lineage>
        <taxon>Eukaryota</taxon>
        <taxon>Sar</taxon>
        <taxon>Stramenopiles</taxon>
        <taxon>Ochrophyta</taxon>
        <taxon>Bacillariophyta</taxon>
        <taxon>Coscinodiscophyceae</taxon>
        <taxon>Chaetocerotophycidae</taxon>
        <taxon>Chaetocerotales</taxon>
        <taxon>Chaetocerotaceae</taxon>
        <taxon>Chaetoceros</taxon>
    </lineage>
</organism>
<accession>A0AAD3CGQ6</accession>
<keyword evidence="6 17" id="KW-1133">Transmembrane helix</keyword>
<evidence type="ECO:0000256" key="3">
    <source>
        <dbReference type="ARBA" id="ARBA00011738"/>
    </source>
</evidence>
<evidence type="ECO:0000256" key="16">
    <source>
        <dbReference type="SAM" id="MobiDB-lite"/>
    </source>
</evidence>
<evidence type="ECO:0000256" key="1">
    <source>
        <dbReference type="ARBA" id="ARBA00004141"/>
    </source>
</evidence>
<feature type="transmembrane region" description="Helical" evidence="17">
    <location>
        <begin position="140"/>
        <end position="162"/>
    </location>
</feature>
<feature type="transmembrane region" description="Helical" evidence="17">
    <location>
        <begin position="174"/>
        <end position="195"/>
    </location>
</feature>
<dbReference type="InterPro" id="IPR005829">
    <property type="entry name" value="Sugar_transporter_CS"/>
</dbReference>
<feature type="transmembrane region" description="Helical" evidence="17">
    <location>
        <begin position="431"/>
        <end position="450"/>
    </location>
</feature>
<evidence type="ECO:0000313" key="20">
    <source>
        <dbReference type="Proteomes" id="UP001054902"/>
    </source>
</evidence>
<evidence type="ECO:0000256" key="9">
    <source>
        <dbReference type="ARBA" id="ARBA00044648"/>
    </source>
</evidence>
<evidence type="ECO:0000256" key="12">
    <source>
        <dbReference type="ARBA" id="ARBA00044668"/>
    </source>
</evidence>
<evidence type="ECO:0000313" key="19">
    <source>
        <dbReference type="EMBL" id="GFH45792.1"/>
    </source>
</evidence>
<evidence type="ECO:0000256" key="14">
    <source>
        <dbReference type="ARBA" id="ARBA00044780"/>
    </source>
</evidence>
<feature type="domain" description="Major facilitator superfamily (MFS) profile" evidence="18">
    <location>
        <begin position="48"/>
        <end position="479"/>
    </location>
</feature>
<dbReference type="InterPro" id="IPR050814">
    <property type="entry name" value="Myo-inositol_Transporter"/>
</dbReference>
<feature type="transmembrane region" description="Helical" evidence="17">
    <location>
        <begin position="207"/>
        <end position="227"/>
    </location>
</feature>
<keyword evidence="4 15" id="KW-0813">Transport</keyword>
<dbReference type="Pfam" id="PF00083">
    <property type="entry name" value="Sugar_tr"/>
    <property type="match status" value="1"/>
</dbReference>
<evidence type="ECO:0000256" key="15">
    <source>
        <dbReference type="RuleBase" id="RU003346"/>
    </source>
</evidence>
<dbReference type="AlphaFoldDB" id="A0AAD3CGQ6"/>
<dbReference type="PRINTS" id="PR00171">
    <property type="entry name" value="SUGRTRNSPORT"/>
</dbReference>
<feature type="region of interest" description="Disordered" evidence="16">
    <location>
        <begin position="1"/>
        <end position="31"/>
    </location>
</feature>
<evidence type="ECO:0000256" key="13">
    <source>
        <dbReference type="ARBA" id="ARBA00044710"/>
    </source>
</evidence>
<dbReference type="SUPFAM" id="SSF103473">
    <property type="entry name" value="MFS general substrate transporter"/>
    <property type="match status" value="1"/>
</dbReference>
<feature type="transmembrane region" description="Helical" evidence="17">
    <location>
        <begin position="332"/>
        <end position="349"/>
    </location>
</feature>
<evidence type="ECO:0000256" key="2">
    <source>
        <dbReference type="ARBA" id="ARBA00010992"/>
    </source>
</evidence>
<feature type="transmembrane region" description="Helical" evidence="17">
    <location>
        <begin position="388"/>
        <end position="411"/>
    </location>
</feature>
<reference evidence="19 20" key="1">
    <citation type="journal article" date="2021" name="Sci. Rep.">
        <title>The genome of the diatom Chaetoceros tenuissimus carries an ancient integrated fragment of an extant virus.</title>
        <authorList>
            <person name="Hongo Y."/>
            <person name="Kimura K."/>
            <person name="Takaki Y."/>
            <person name="Yoshida Y."/>
            <person name="Baba S."/>
            <person name="Kobayashi G."/>
            <person name="Nagasaki K."/>
            <person name="Hano T."/>
            <person name="Tomaru Y."/>
        </authorList>
    </citation>
    <scope>NUCLEOTIDE SEQUENCE [LARGE SCALE GENOMIC DNA]</scope>
    <source>
        <strain evidence="19 20">NIES-3715</strain>
    </source>
</reference>
<comment type="catalytic activity">
    <reaction evidence="10">
        <text>D-xylose(out) = D-xylose(in)</text>
        <dbReference type="Rhea" id="RHEA:78427"/>
        <dbReference type="ChEBI" id="CHEBI:53455"/>
    </reaction>
    <physiologicalReaction direction="left-to-right" evidence="10">
        <dbReference type="Rhea" id="RHEA:78428"/>
    </physiologicalReaction>
</comment>
<comment type="catalytic activity">
    <reaction evidence="11">
        <text>D-mannose(out) = D-mannose(in)</text>
        <dbReference type="Rhea" id="RHEA:78391"/>
        <dbReference type="ChEBI" id="CHEBI:4208"/>
    </reaction>
    <physiologicalReaction direction="left-to-right" evidence="11">
        <dbReference type="Rhea" id="RHEA:78392"/>
    </physiologicalReaction>
</comment>
<dbReference type="PANTHER" id="PTHR48020:SF49">
    <property type="entry name" value="SUGAR TRANSPORTER"/>
    <property type="match status" value="1"/>
</dbReference>
<evidence type="ECO:0000256" key="7">
    <source>
        <dbReference type="ARBA" id="ARBA00023136"/>
    </source>
</evidence>
<feature type="transmembrane region" description="Helical" evidence="17">
    <location>
        <begin position="456"/>
        <end position="475"/>
    </location>
</feature>
<dbReference type="EMBL" id="BLLK01000022">
    <property type="protein sequence ID" value="GFH45792.1"/>
    <property type="molecule type" value="Genomic_DNA"/>
</dbReference>
<dbReference type="PROSITE" id="PS00217">
    <property type="entry name" value="SUGAR_TRANSPORT_2"/>
    <property type="match status" value="1"/>
</dbReference>
<feature type="transmembrane region" description="Helical" evidence="17">
    <location>
        <begin position="116"/>
        <end position="134"/>
    </location>
</feature>
<feature type="transmembrane region" description="Helical" evidence="17">
    <location>
        <begin position="294"/>
        <end position="320"/>
    </location>
</feature>
<comment type="catalytic activity">
    <reaction evidence="12">
        <text>D-glucosamine(out) = D-glucosamine(in)</text>
        <dbReference type="Rhea" id="RHEA:78423"/>
        <dbReference type="ChEBI" id="CHEBI:58723"/>
    </reaction>
    <physiologicalReaction direction="left-to-right" evidence="12">
        <dbReference type="Rhea" id="RHEA:78424"/>
    </physiologicalReaction>
</comment>
<evidence type="ECO:0000256" key="17">
    <source>
        <dbReference type="SAM" id="Phobius"/>
    </source>
</evidence>
<comment type="catalytic activity">
    <reaction evidence="9">
        <text>D-glucose(out) = D-glucose(in)</text>
        <dbReference type="Rhea" id="RHEA:60376"/>
        <dbReference type="ChEBI" id="CHEBI:4167"/>
    </reaction>
    <physiologicalReaction direction="left-to-right" evidence="9">
        <dbReference type="Rhea" id="RHEA:60377"/>
    </physiologicalReaction>
</comment>
<name>A0AAD3CGQ6_9STRA</name>
<dbReference type="PROSITE" id="PS00216">
    <property type="entry name" value="SUGAR_TRANSPORT_1"/>
    <property type="match status" value="1"/>
</dbReference>
<comment type="catalytic activity">
    <reaction evidence="13">
        <text>D-fructose(out) = D-fructose(in)</text>
        <dbReference type="Rhea" id="RHEA:60372"/>
        <dbReference type="ChEBI" id="CHEBI:37721"/>
    </reaction>
    <physiologicalReaction direction="left-to-right" evidence="13">
        <dbReference type="Rhea" id="RHEA:60373"/>
    </physiologicalReaction>
</comment>
<dbReference type="InterPro" id="IPR020846">
    <property type="entry name" value="MFS_dom"/>
</dbReference>
<comment type="catalytic activity">
    <reaction evidence="8">
        <text>D-galactose(in) = D-galactose(out)</text>
        <dbReference type="Rhea" id="RHEA:34915"/>
        <dbReference type="ChEBI" id="CHEBI:4139"/>
    </reaction>
    <physiologicalReaction direction="right-to-left" evidence="8">
        <dbReference type="Rhea" id="RHEA:34917"/>
    </physiologicalReaction>
</comment>
<keyword evidence="20" id="KW-1185">Reference proteome</keyword>
<keyword evidence="5 17" id="KW-0812">Transmembrane</keyword>
<evidence type="ECO:0000259" key="18">
    <source>
        <dbReference type="PROSITE" id="PS50850"/>
    </source>
</evidence>
<dbReference type="InterPro" id="IPR003663">
    <property type="entry name" value="Sugar/inositol_transpt"/>
</dbReference>
<proteinExistence type="inferred from homology"/>
<protein>
    <recommendedName>
        <fullName evidence="14">Hexose transporter 1</fullName>
    </recommendedName>
</protein>
<keyword evidence="7 17" id="KW-0472">Membrane</keyword>
<comment type="similarity">
    <text evidence="2 15">Belongs to the major facilitator superfamily. Sugar transporter (TC 2.A.1.1) family.</text>
</comment>
<evidence type="ECO:0000256" key="11">
    <source>
        <dbReference type="ARBA" id="ARBA00044662"/>
    </source>
</evidence>
<evidence type="ECO:0000256" key="6">
    <source>
        <dbReference type="ARBA" id="ARBA00022989"/>
    </source>
</evidence>
<dbReference type="GO" id="GO:0016020">
    <property type="term" value="C:membrane"/>
    <property type="evidence" value="ECO:0007669"/>
    <property type="project" value="UniProtKB-SubCell"/>
</dbReference>
<feature type="transmembrane region" description="Helical" evidence="17">
    <location>
        <begin position="361"/>
        <end position="382"/>
    </location>
</feature>
<sequence length="522" mass="57170">MHPDLDFDYGTNNDGQEGIKPSLSHEGEHHTDYDANTDIPIRRATKIFAMCAALNSCNLGFDIGVNTSAGKLLQDPDSMGLTNVQLEFFNGSLNLFAALGAIAASWISDRYGRRRGFIVAALGFIFGVIAQTFAQSFEFLMFGRVFVGLGVGFGLAIDPIYIAEMSPAKHRGRLVTWSEFALNIGILIGFASGLFFENVAADTAWRLMFAIGCIMPISLIFLVCTVMPESPRWLVQNGQLIEAERVLSLVYPEGYNTSLVVNDIKDAISREQAAEQAVGWEVIFHPSPAFRRMLFVGVGSAIAQQIVGIDAVQYFMMYIIERAGVENRTSQSIILIILGLLKLTVIYIAGTYFDRKGRRPLLITSCIGMAIACFMISFSFIWEGAGTFLGLAALGLYLSVFSLGMGPGAWLIPSEVFSTTIRAKAMSISTFLNRVTATIVTSTFLSVANMMTWSGYFAMLGAVCLLVTIYFYIYLPETKGRSLEDMTVYFAEVTGDTAVLEAEKRLHGEMEQMSTSNTGTLA</sequence>
<evidence type="ECO:0000256" key="10">
    <source>
        <dbReference type="ARBA" id="ARBA00044656"/>
    </source>
</evidence>
<gene>
    <name evidence="19" type="ORF">CTEN210_02266</name>
</gene>
<dbReference type="GO" id="GO:0022857">
    <property type="term" value="F:transmembrane transporter activity"/>
    <property type="evidence" value="ECO:0007669"/>
    <property type="project" value="InterPro"/>
</dbReference>